<dbReference type="HOGENOM" id="CLU_185410_0_0_6"/>
<evidence type="ECO:0000256" key="1">
    <source>
        <dbReference type="SAM" id="MobiDB-lite"/>
    </source>
</evidence>
<dbReference type="AlphaFoldDB" id="Q9PEN1"/>
<dbReference type="KEGG" id="xfa:XF_0997"/>
<feature type="region of interest" description="Disordered" evidence="1">
    <location>
        <begin position="1"/>
        <end position="21"/>
    </location>
</feature>
<sequence>MPCFPGMVRHSGSPEPTNASSPLELHWHPVHGTMLAPYTNERHYGALIRARLYSSLTFRVHLLQVSILQCIGDLRSVFSFPLKNPGQRSWIFSF</sequence>
<protein>
    <submittedName>
        <fullName evidence="2">Uncharacterized protein</fullName>
    </submittedName>
</protein>
<name>Q9PEN1_XYLFA</name>
<dbReference type="PIR" id="E82737">
    <property type="entry name" value="E82737"/>
</dbReference>
<dbReference type="EMBL" id="AE003849">
    <property type="protein sequence ID" value="AAF83807.1"/>
    <property type="molecule type" value="Genomic_DNA"/>
</dbReference>
<dbReference type="Proteomes" id="UP000000812">
    <property type="component" value="Chromosome"/>
</dbReference>
<gene>
    <name evidence="2" type="ordered locus">XF_0997</name>
</gene>
<accession>Q9PEN1</accession>
<organism evidence="2 3">
    <name type="scientific">Xylella fastidiosa (strain 9a5c)</name>
    <dbReference type="NCBI Taxonomy" id="160492"/>
    <lineage>
        <taxon>Bacteria</taxon>
        <taxon>Pseudomonadati</taxon>
        <taxon>Pseudomonadota</taxon>
        <taxon>Gammaproteobacteria</taxon>
        <taxon>Lysobacterales</taxon>
        <taxon>Lysobacteraceae</taxon>
        <taxon>Xylella</taxon>
    </lineage>
</organism>
<proteinExistence type="predicted"/>
<evidence type="ECO:0000313" key="3">
    <source>
        <dbReference type="Proteomes" id="UP000000812"/>
    </source>
</evidence>
<evidence type="ECO:0000313" key="2">
    <source>
        <dbReference type="EMBL" id="AAF83807.1"/>
    </source>
</evidence>
<dbReference type="STRING" id="160492.XF_0997"/>
<reference evidence="2 3" key="1">
    <citation type="journal article" date="2000" name="Nature">
        <title>The genome sequence of the plant pathogen Xylella fastidiosa.</title>
        <authorList>
            <person name="Simpson A.J."/>
            <person name="Reinach F.C."/>
            <person name="Arruda P."/>
            <person name="Abreu F.A."/>
            <person name="Acencio M."/>
            <person name="Alvarenga R."/>
            <person name="Alves L.M."/>
            <person name="Araya J.E."/>
            <person name="Baia G.S."/>
            <person name="Baptista C.S."/>
            <person name="Barros M.H."/>
            <person name="Bonaccorsi E.D."/>
            <person name="Bordin S."/>
            <person name="Bove J.M."/>
            <person name="Briones M.R."/>
            <person name="Bueno M.R."/>
            <person name="Camargo A.A."/>
            <person name="Camargo L.E."/>
            <person name="Carraro D.M."/>
            <person name="Carrer H."/>
            <person name="Colauto N.B."/>
            <person name="Colombo C."/>
            <person name="Costa F.F."/>
            <person name="Costa M.C."/>
            <person name="Costa-Neto C.M."/>
            <person name="Coutinho L.L."/>
            <person name="Cristofani M."/>
            <person name="Dias-Neto E."/>
            <person name="Docena C."/>
            <person name="El-Dorry H."/>
            <person name="Facincani A.P."/>
            <person name="Ferreira A.J."/>
            <person name="Ferreira V.C."/>
            <person name="Ferro J.A."/>
            <person name="Fraga J.S."/>
            <person name="Franca S.C."/>
            <person name="Franco M.C."/>
            <person name="Frohme M."/>
            <person name="Furlan L.R."/>
            <person name="Garnier M."/>
            <person name="Goldman G.H."/>
            <person name="Goldman M.H."/>
            <person name="Gomes S.L."/>
            <person name="Gruber A."/>
            <person name="Ho P.L."/>
            <person name="Hoheisel J.D."/>
            <person name="Junqueira M.L."/>
            <person name="Kemper E.L."/>
            <person name="Kitajima J.P."/>
            <person name="Krieger J.E."/>
            <person name="Kuramae E.E."/>
            <person name="Laigret F."/>
            <person name="Lambais M.R."/>
            <person name="Leite L.C."/>
            <person name="Lemos E.G."/>
            <person name="Lemos M.V."/>
            <person name="Lopes S.A."/>
            <person name="Lopes C.R."/>
            <person name="Machado J.A."/>
            <person name="Machado M.A."/>
            <person name="Madeira A.M."/>
            <person name="Madeira H.M."/>
            <person name="Marino C.L."/>
            <person name="Marques M.V."/>
            <person name="Martins E.A."/>
            <person name="Martins E.M."/>
            <person name="Matsukuma A.Y."/>
            <person name="Menck C.F."/>
            <person name="Miracca E.C."/>
            <person name="Miyaki C.Y."/>
            <person name="Monteriro-Vitorello C.B."/>
            <person name="Moon D.H."/>
            <person name="Nagai M.A."/>
            <person name="Nascimento A.L."/>
            <person name="Netto L.E."/>
            <person name="Nhani A.Jr."/>
            <person name="Nobrega F.G."/>
            <person name="Nunes L.R."/>
            <person name="Oliveira M.A."/>
            <person name="de Oliveira M.C."/>
            <person name="de Oliveira R.C."/>
            <person name="Palmieri D.A."/>
            <person name="Paris A."/>
            <person name="Peixoto B.R."/>
            <person name="Pereira G.A."/>
            <person name="Pereira H.A.Jr."/>
            <person name="Pesquero J.B."/>
            <person name="Quaggio R.B."/>
            <person name="Roberto P.G."/>
            <person name="Rodrigues V."/>
            <person name="de M Rosa A.J."/>
            <person name="de Rosa V.E.Jr."/>
            <person name="de Sa R.G."/>
            <person name="Santelli R.V."/>
            <person name="Sawasaki H.E."/>
            <person name="da Silva A.C."/>
            <person name="da Silva A.M."/>
            <person name="da Silva F.R."/>
            <person name="da Silva W.A.Jr."/>
            <person name="da Silveira J.F."/>
            <person name="Silvestri M.L."/>
            <person name="Siqueira W.J."/>
            <person name="de Souza A.A."/>
            <person name="de Souza A.P."/>
            <person name="Terenzi M.F."/>
            <person name="Truffi D."/>
            <person name="Tsai S.M."/>
            <person name="Tsuhako M.H."/>
            <person name="Vallada H."/>
            <person name="Van Sluys M.A."/>
            <person name="Verjovski-Almeida S."/>
            <person name="Vettore A.L."/>
            <person name="Zago M.A."/>
            <person name="Zatz M."/>
            <person name="Meidanis J."/>
            <person name="Setubal J.C."/>
        </authorList>
    </citation>
    <scope>NUCLEOTIDE SEQUENCE [LARGE SCALE GENOMIC DNA]</scope>
    <source>
        <strain evidence="2 3">9a5c</strain>
    </source>
</reference>